<reference evidence="2" key="1">
    <citation type="submission" date="2013-07" db="EMBL/GenBank/DDBJ databases">
        <title>The genome of an arbuscular mycorrhizal fungus provides insights into the evolution of the oldest plant symbiosis.</title>
        <authorList>
            <consortium name="DOE Joint Genome Institute"/>
            <person name="Tisserant E."/>
            <person name="Malbreil M."/>
            <person name="Kuo A."/>
            <person name="Kohler A."/>
            <person name="Symeonidi A."/>
            <person name="Balestrini R."/>
            <person name="Charron P."/>
            <person name="Duensing N."/>
            <person name="Frei-dit-Frey N."/>
            <person name="Gianinazzi-Pearson V."/>
            <person name="Gilbert B."/>
            <person name="Handa Y."/>
            <person name="Hijri M."/>
            <person name="Kaul R."/>
            <person name="Kawaguchi M."/>
            <person name="Krajinski F."/>
            <person name="Lammers P."/>
            <person name="Lapierre D."/>
            <person name="Masclaux F.G."/>
            <person name="Murat C."/>
            <person name="Morin E."/>
            <person name="Ndikumana S."/>
            <person name="Pagni M."/>
            <person name="Petitpierre D."/>
            <person name="Requena N."/>
            <person name="Rosikiewicz P."/>
            <person name="Riley R."/>
            <person name="Saito K."/>
            <person name="San Clemente H."/>
            <person name="Shapiro H."/>
            <person name="van Tuinen D."/>
            <person name="Becard G."/>
            <person name="Bonfante P."/>
            <person name="Paszkowski U."/>
            <person name="Shachar-Hill Y."/>
            <person name="Young J.P."/>
            <person name="Sanders I.R."/>
            <person name="Henrissat B."/>
            <person name="Rensing S.A."/>
            <person name="Grigoriev I.V."/>
            <person name="Corradi N."/>
            <person name="Roux C."/>
            <person name="Martin F."/>
        </authorList>
    </citation>
    <scope>NUCLEOTIDE SEQUENCE</scope>
    <source>
        <strain evidence="2">DAOM 197198</strain>
    </source>
</reference>
<accession>U9TY18</accession>
<feature type="chain" id="PRO_5004689348" evidence="1">
    <location>
        <begin position="20"/>
        <end position="77"/>
    </location>
</feature>
<proteinExistence type="predicted"/>
<sequence length="77" mass="8789">MTFLGVIIKLLMSFAHVYDRYPKLTKNKKRDGSITTEIERILTTANLPQKSIHVTLATPLLSNVLLVDYPIHLLKKI</sequence>
<feature type="non-terminal residue" evidence="2">
    <location>
        <position position="77"/>
    </location>
</feature>
<dbReference type="EMBL" id="KI286228">
    <property type="protein sequence ID" value="ESA11233.1"/>
    <property type="molecule type" value="Genomic_DNA"/>
</dbReference>
<dbReference type="HOGENOM" id="CLU_2644834_0_0_1"/>
<evidence type="ECO:0000313" key="2">
    <source>
        <dbReference type="EMBL" id="ESA11233.1"/>
    </source>
</evidence>
<name>U9TY18_RHIID</name>
<evidence type="ECO:0000256" key="1">
    <source>
        <dbReference type="SAM" id="SignalP"/>
    </source>
</evidence>
<dbReference type="AlphaFoldDB" id="U9TY18"/>
<gene>
    <name evidence="2" type="ORF">GLOINDRAFT_347864</name>
</gene>
<protein>
    <submittedName>
        <fullName evidence="2">Uncharacterized protein</fullName>
    </submittedName>
</protein>
<feature type="signal peptide" evidence="1">
    <location>
        <begin position="1"/>
        <end position="19"/>
    </location>
</feature>
<organism evidence="2">
    <name type="scientific">Rhizophagus irregularis (strain DAOM 181602 / DAOM 197198 / MUCL 43194)</name>
    <name type="common">Arbuscular mycorrhizal fungus</name>
    <name type="synonym">Glomus intraradices</name>
    <dbReference type="NCBI Taxonomy" id="747089"/>
    <lineage>
        <taxon>Eukaryota</taxon>
        <taxon>Fungi</taxon>
        <taxon>Fungi incertae sedis</taxon>
        <taxon>Mucoromycota</taxon>
        <taxon>Glomeromycotina</taxon>
        <taxon>Glomeromycetes</taxon>
        <taxon>Glomerales</taxon>
        <taxon>Glomeraceae</taxon>
        <taxon>Rhizophagus</taxon>
    </lineage>
</organism>
<keyword evidence="1" id="KW-0732">Signal</keyword>